<evidence type="ECO:0000313" key="2">
    <source>
        <dbReference type="Proteomes" id="UP000008645"/>
    </source>
</evidence>
<dbReference type="Proteomes" id="UP000008645">
    <property type="component" value="Chromosome"/>
</dbReference>
<dbReference type="RefSeq" id="WP_013609299.1">
    <property type="nucleotide sequence ID" value="NC_015153.1"/>
</dbReference>
<organism evidence="1 2">
    <name type="scientific">Mycoplasma suis (strain KI_3806)</name>
    <dbReference type="NCBI Taxonomy" id="708248"/>
    <lineage>
        <taxon>Bacteria</taxon>
        <taxon>Bacillati</taxon>
        <taxon>Mycoplasmatota</taxon>
        <taxon>Mollicutes</taxon>
        <taxon>Mycoplasmataceae</taxon>
        <taxon>Mycoplasma</taxon>
    </lineage>
</organism>
<name>F0V216_MYCS3</name>
<dbReference type="AlphaFoldDB" id="F0V216"/>
<protein>
    <submittedName>
        <fullName evidence="1">Uncharacterized protein</fullName>
    </submittedName>
</protein>
<proteinExistence type="predicted"/>
<accession>F0V216</accession>
<gene>
    <name evidence="1" type="ORF">MSUIS_06040</name>
</gene>
<evidence type="ECO:0000313" key="1">
    <source>
        <dbReference type="EMBL" id="CBZ40697.1"/>
    </source>
</evidence>
<dbReference type="HOGENOM" id="CLU_137920_0_0_14"/>
<dbReference type="KEGG" id="msk:MSUIS_06040"/>
<sequence>MASLALIGKVFSGMLLVGVAGSGAVYAGKEYMGLKQSTNEDLKQDIQKGEEFSWEYVLKNDKKIICGSLKLNDGEGAQVGEEKCVTPWTKEIKNKNSGENILGLWISGNKESVNSMLKNWKSSNDEVDNKELNDQLNMEDGINSLKVGNKCEIKEKEENVEVICKFEKKSKPSDLSGTQPDNQ</sequence>
<reference evidence="1 2" key="1">
    <citation type="journal article" date="2011" name="J. Bacteriol.">
        <title>Complete genome sequence of the hemotrophic Mycoplasma suis strain KI3806.</title>
        <authorList>
            <person name="Oehlerking J."/>
            <person name="Kube M."/>
            <person name="Felder K.M."/>
            <person name="Matter D."/>
            <person name="Wittenbrink M.M."/>
            <person name="Schwarzenbach S."/>
            <person name="Kramer M.M."/>
            <person name="Hoelzle K."/>
            <person name="Hoelzle L.E."/>
        </authorList>
    </citation>
    <scope>NUCLEOTIDE SEQUENCE [LARGE SCALE GENOMIC DNA]</scope>
    <source>
        <strain evidence="2">KI_3806</strain>
    </source>
</reference>
<dbReference type="EMBL" id="FQ790233">
    <property type="protein sequence ID" value="CBZ40697.1"/>
    <property type="molecule type" value="Genomic_DNA"/>
</dbReference>